<dbReference type="GO" id="GO:0000272">
    <property type="term" value="P:polysaccharide catabolic process"/>
    <property type="evidence" value="ECO:0007669"/>
    <property type="project" value="InterPro"/>
</dbReference>
<dbReference type="STRING" id="1122934.SAMN02745691_01536"/>
<evidence type="ECO:0000313" key="5">
    <source>
        <dbReference type="EMBL" id="SHJ21708.1"/>
    </source>
</evidence>
<feature type="transmembrane region" description="Helical" evidence="2">
    <location>
        <begin position="14"/>
        <end position="34"/>
    </location>
</feature>
<dbReference type="AlphaFoldDB" id="A0A1M6HHN6"/>
<organism evidence="5 6">
    <name type="scientific">Parasporobacterium paucivorans DSM 15970</name>
    <dbReference type="NCBI Taxonomy" id="1122934"/>
    <lineage>
        <taxon>Bacteria</taxon>
        <taxon>Bacillati</taxon>
        <taxon>Bacillota</taxon>
        <taxon>Clostridia</taxon>
        <taxon>Lachnospirales</taxon>
        <taxon>Lachnospiraceae</taxon>
        <taxon>Parasporobacterium</taxon>
    </lineage>
</organism>
<evidence type="ECO:0000259" key="3">
    <source>
        <dbReference type="PROSITE" id="PS51766"/>
    </source>
</evidence>
<dbReference type="InterPro" id="IPR002105">
    <property type="entry name" value="Dockerin_1_rpt"/>
</dbReference>
<dbReference type="PROSITE" id="PS00448">
    <property type="entry name" value="CLOS_CELLULOSOME_RPT"/>
    <property type="match status" value="1"/>
</dbReference>
<protein>
    <submittedName>
        <fullName evidence="5">Beta-N-acetylglucosaminidase</fullName>
    </submittedName>
</protein>
<dbReference type="InterPro" id="IPR025883">
    <property type="entry name" value="Cadherin-like_domain"/>
</dbReference>
<feature type="region of interest" description="Disordered" evidence="1">
    <location>
        <begin position="531"/>
        <end position="551"/>
    </location>
</feature>
<reference evidence="5 6" key="1">
    <citation type="submission" date="2016-11" db="EMBL/GenBank/DDBJ databases">
        <authorList>
            <person name="Jaros S."/>
            <person name="Januszkiewicz K."/>
            <person name="Wedrychowicz H."/>
        </authorList>
    </citation>
    <scope>NUCLEOTIDE SEQUENCE [LARGE SCALE GENOMIC DNA]</scope>
    <source>
        <strain evidence="5 6">DSM 15970</strain>
    </source>
</reference>
<evidence type="ECO:0000259" key="4">
    <source>
        <dbReference type="PROSITE" id="PS51781"/>
    </source>
</evidence>
<dbReference type="GO" id="GO:0004553">
    <property type="term" value="F:hydrolase activity, hydrolyzing O-glycosyl compounds"/>
    <property type="evidence" value="ECO:0007669"/>
    <property type="project" value="InterPro"/>
</dbReference>
<dbReference type="Pfam" id="PF00404">
    <property type="entry name" value="Dockerin_1"/>
    <property type="match status" value="1"/>
</dbReference>
<proteinExistence type="predicted"/>
<feature type="compositionally biased region" description="Low complexity" evidence="1">
    <location>
        <begin position="531"/>
        <end position="547"/>
    </location>
</feature>
<gene>
    <name evidence="5" type="ORF">SAMN02745691_01536</name>
</gene>
<dbReference type="PROSITE" id="PS51766">
    <property type="entry name" value="DOCKERIN"/>
    <property type="match status" value="1"/>
</dbReference>
<dbReference type="Gene3D" id="2.30.30.40">
    <property type="entry name" value="SH3 Domains"/>
    <property type="match status" value="1"/>
</dbReference>
<dbReference type="RefSeq" id="WP_073993769.1">
    <property type="nucleotide sequence ID" value="NZ_FQYT01000015.1"/>
</dbReference>
<dbReference type="InterPro" id="IPR003646">
    <property type="entry name" value="SH3-like_bac-type"/>
</dbReference>
<keyword evidence="2" id="KW-0812">Transmembrane</keyword>
<keyword evidence="2" id="KW-1133">Transmembrane helix</keyword>
<dbReference type="InterPro" id="IPR036439">
    <property type="entry name" value="Dockerin_dom_sf"/>
</dbReference>
<keyword evidence="6" id="KW-1185">Reference proteome</keyword>
<dbReference type="SUPFAM" id="SSF63446">
    <property type="entry name" value="Type I dockerin domain"/>
    <property type="match status" value="1"/>
</dbReference>
<dbReference type="InterPro" id="IPR016134">
    <property type="entry name" value="Dockerin_dom"/>
</dbReference>
<dbReference type="Proteomes" id="UP000184342">
    <property type="component" value="Unassembled WGS sequence"/>
</dbReference>
<accession>A0A1M6HHN6</accession>
<keyword evidence="2" id="KW-0472">Membrane</keyword>
<dbReference type="EMBL" id="FQYT01000015">
    <property type="protein sequence ID" value="SHJ21708.1"/>
    <property type="molecule type" value="Genomic_DNA"/>
</dbReference>
<dbReference type="CDD" id="cd14256">
    <property type="entry name" value="Dockerin_I"/>
    <property type="match status" value="1"/>
</dbReference>
<dbReference type="OrthoDB" id="9816557at2"/>
<feature type="domain" description="SH3b" evidence="4">
    <location>
        <begin position="40"/>
        <end position="119"/>
    </location>
</feature>
<evidence type="ECO:0000313" key="6">
    <source>
        <dbReference type="Proteomes" id="UP000184342"/>
    </source>
</evidence>
<sequence length="690" mass="73805">MDQFLSMGGKKTKFLYAAVFALIMLGVLVTNFIVSEAYTEKTGYVNGTNVRSRTSPDTTANTNVLTFNGSNIYLNTGDVVTITGEETGTDNYIWYQVRFNYAGTSFNGYIRSDLVSPAYAADANFEQYLNDQGFPESYKESLRSLHTKYPNWVFVADKINYDWSAVVTAESVVGRSLIAYNSISSWKSLADGAYDWGTGTWSAFDGGAWAAASEELVAYCLDPRNFLSETSIFQYEALSYQPAYHNLSGVQNMVAGSFLDSSVEGKTYSQIFMDAAVQSGVSPYHLVARVIQEQGKNGGGNAIISGTVSGYANLFNYYNIGAYASGGRTATVNGLIYAGGTDAATLRPWNTRYASLLGGASFIGQSYICRGQDTLYYQKFDFVENPYTHQYMTHILAPSKEAVNVANAYSSEVKNSTTFTFKIPVFNNMPVSAAGCPTGTGSPNNVLNSLSVGNKTLTPTFSKFTTSYDLVVENTVSSMDINAAAVDSSARISGTGSKSLNVGANVFQINVTAGNGEVRTYTITIVRQSAPAPETTTPVAPTESSAPEGTSVTTTYNLSQDGFLSGVSLGTSTSAACSAFTLKNCTGRFLNADGTPNTGIVGTGSSYVVYDNAGGIISKYPVIIYGDVNGDGNVNSADALYLKRHILNISLLSGVYAQAGNVDKSGSGINSLDMLYLKRHILSISLIGQF</sequence>
<dbReference type="Pfam" id="PF12733">
    <property type="entry name" value="Cadherin-like"/>
    <property type="match status" value="1"/>
</dbReference>
<dbReference type="PROSITE" id="PS51781">
    <property type="entry name" value="SH3B"/>
    <property type="match status" value="1"/>
</dbReference>
<name>A0A1M6HHN6_9FIRM</name>
<evidence type="ECO:0000256" key="2">
    <source>
        <dbReference type="SAM" id="Phobius"/>
    </source>
</evidence>
<feature type="domain" description="Dockerin" evidence="3">
    <location>
        <begin position="621"/>
        <end position="690"/>
    </location>
</feature>
<dbReference type="Gene3D" id="1.10.1330.10">
    <property type="entry name" value="Dockerin domain"/>
    <property type="match status" value="1"/>
</dbReference>
<evidence type="ECO:0000256" key="1">
    <source>
        <dbReference type="SAM" id="MobiDB-lite"/>
    </source>
</evidence>